<feature type="signal peptide" evidence="1">
    <location>
        <begin position="1"/>
        <end position="33"/>
    </location>
</feature>
<accession>A0AAD8DRV7</accession>
<dbReference type="EMBL" id="JARGEI010000015">
    <property type="protein sequence ID" value="KAJ8718937.1"/>
    <property type="molecule type" value="Genomic_DNA"/>
</dbReference>
<proteinExistence type="predicted"/>
<reference evidence="2" key="1">
    <citation type="submission" date="2023-03" db="EMBL/GenBank/DDBJ databases">
        <title>Chromosome-level genomes of two armyworms, Mythimna separata and Mythimna loreyi, provide insights into the biosynthesis and reception of sex pheromones.</title>
        <authorList>
            <person name="Zhao H."/>
        </authorList>
    </citation>
    <scope>NUCLEOTIDE SEQUENCE</scope>
    <source>
        <strain evidence="2">BeijingLab</strain>
        <tissue evidence="2">Pupa</tissue>
    </source>
</reference>
<protein>
    <submittedName>
        <fullName evidence="2">Uncharacterized protein</fullName>
    </submittedName>
</protein>
<comment type="caution">
    <text evidence="2">The sequence shown here is derived from an EMBL/GenBank/DDBJ whole genome shotgun (WGS) entry which is preliminary data.</text>
</comment>
<evidence type="ECO:0000256" key="1">
    <source>
        <dbReference type="SAM" id="SignalP"/>
    </source>
</evidence>
<evidence type="ECO:0000313" key="3">
    <source>
        <dbReference type="Proteomes" id="UP001231518"/>
    </source>
</evidence>
<evidence type="ECO:0000313" key="2">
    <source>
        <dbReference type="EMBL" id="KAJ8718937.1"/>
    </source>
</evidence>
<keyword evidence="3" id="KW-1185">Reference proteome</keyword>
<dbReference type="AlphaFoldDB" id="A0AAD8DRV7"/>
<organism evidence="2 3">
    <name type="scientific">Mythimna separata</name>
    <name type="common">Oriental armyworm</name>
    <name type="synonym">Pseudaletia separata</name>
    <dbReference type="NCBI Taxonomy" id="271217"/>
    <lineage>
        <taxon>Eukaryota</taxon>
        <taxon>Metazoa</taxon>
        <taxon>Ecdysozoa</taxon>
        <taxon>Arthropoda</taxon>
        <taxon>Hexapoda</taxon>
        <taxon>Insecta</taxon>
        <taxon>Pterygota</taxon>
        <taxon>Neoptera</taxon>
        <taxon>Endopterygota</taxon>
        <taxon>Lepidoptera</taxon>
        <taxon>Glossata</taxon>
        <taxon>Ditrysia</taxon>
        <taxon>Noctuoidea</taxon>
        <taxon>Noctuidae</taxon>
        <taxon>Noctuinae</taxon>
        <taxon>Hadenini</taxon>
        <taxon>Mythimna</taxon>
    </lineage>
</organism>
<keyword evidence="1" id="KW-0732">Signal</keyword>
<name>A0AAD8DRV7_MYTSE</name>
<sequence length="146" mass="16417">MSCLLISLNKRPKMRETFISILALLAVAPCAKCSDIGKDGFNFYKDYLRARTDDVMSEGPATGERMLYFYRTPLSLYPGLLPAVEQEYRKRTGNAFKNHILSKELWAGDALGKRGTKTAISLIMQGKHPYYATESPRGDNNMEAVE</sequence>
<feature type="chain" id="PRO_5042259739" evidence="1">
    <location>
        <begin position="34"/>
        <end position="146"/>
    </location>
</feature>
<gene>
    <name evidence="2" type="ORF">PYW07_016493</name>
</gene>
<dbReference type="Proteomes" id="UP001231518">
    <property type="component" value="Chromosome 8"/>
</dbReference>